<reference evidence="2 3" key="1">
    <citation type="submission" date="2019-01" db="EMBL/GenBank/DDBJ databases">
        <title>Draft genome sequences of three monokaryotic isolates of the white-rot basidiomycete fungus Dichomitus squalens.</title>
        <authorList>
            <consortium name="DOE Joint Genome Institute"/>
            <person name="Lopez S.C."/>
            <person name="Andreopoulos B."/>
            <person name="Pangilinan J."/>
            <person name="Lipzen A."/>
            <person name="Riley R."/>
            <person name="Ahrendt S."/>
            <person name="Ng V."/>
            <person name="Barry K."/>
            <person name="Daum C."/>
            <person name="Grigoriev I.V."/>
            <person name="Hilden K.S."/>
            <person name="Makela M.R."/>
            <person name="de Vries R.P."/>
        </authorList>
    </citation>
    <scope>NUCLEOTIDE SEQUENCE [LARGE SCALE GENOMIC DNA]</scope>
    <source>
        <strain evidence="2 3">CBS 464.89</strain>
    </source>
</reference>
<proteinExistence type="predicted"/>
<gene>
    <name evidence="2" type="ORF">BD310DRAFT_213597</name>
</gene>
<protein>
    <submittedName>
        <fullName evidence="2">Uncharacterized protein</fullName>
    </submittedName>
</protein>
<evidence type="ECO:0000256" key="1">
    <source>
        <dbReference type="SAM" id="MobiDB-lite"/>
    </source>
</evidence>
<name>A0A4V2K8T3_9APHY</name>
<keyword evidence="3" id="KW-1185">Reference proteome</keyword>
<organism evidence="2 3">
    <name type="scientific">Dichomitus squalens</name>
    <dbReference type="NCBI Taxonomy" id="114155"/>
    <lineage>
        <taxon>Eukaryota</taxon>
        <taxon>Fungi</taxon>
        <taxon>Dikarya</taxon>
        <taxon>Basidiomycota</taxon>
        <taxon>Agaricomycotina</taxon>
        <taxon>Agaricomycetes</taxon>
        <taxon>Polyporales</taxon>
        <taxon>Polyporaceae</taxon>
        <taxon>Dichomitus</taxon>
    </lineage>
</organism>
<evidence type="ECO:0000313" key="2">
    <source>
        <dbReference type="EMBL" id="TBU61208.1"/>
    </source>
</evidence>
<evidence type="ECO:0000313" key="3">
    <source>
        <dbReference type="Proteomes" id="UP000292082"/>
    </source>
</evidence>
<dbReference type="AlphaFoldDB" id="A0A4V2K8T3"/>
<feature type="region of interest" description="Disordered" evidence="1">
    <location>
        <begin position="1"/>
        <end position="22"/>
    </location>
</feature>
<dbReference type="Proteomes" id="UP000292082">
    <property type="component" value="Unassembled WGS sequence"/>
</dbReference>
<dbReference type="EMBL" id="ML145099">
    <property type="protein sequence ID" value="TBU61208.1"/>
    <property type="molecule type" value="Genomic_DNA"/>
</dbReference>
<accession>A0A4V2K8T3</accession>
<sequence>MASETQVRSMAIVRRAPSGQQRPSSLFTLVTHLFTGVWMPIWVERAIAPRRRCSAAATSFLTMRVSRGAPGSSTSPSSRRW</sequence>